<keyword evidence="2" id="KW-1185">Reference proteome</keyword>
<dbReference type="Proteomes" id="UP000608522">
    <property type="component" value="Unassembled WGS sequence"/>
</dbReference>
<gene>
    <name evidence="1" type="ORF">Sspor_19830</name>
</gene>
<reference evidence="2" key="1">
    <citation type="submission" date="2023-07" db="EMBL/GenBank/DDBJ databases">
        <title>Whole genome shotgun sequence of Streptomyces spororaveus NBRC 15456.</title>
        <authorList>
            <person name="Komaki H."/>
            <person name="Tamura T."/>
        </authorList>
    </citation>
    <scope>NUCLEOTIDE SEQUENCE [LARGE SCALE GENOMIC DNA]</scope>
    <source>
        <strain evidence="2">NBRC 15456</strain>
    </source>
</reference>
<organism evidence="1 2">
    <name type="scientific">Streptomyces spororaveus</name>
    <dbReference type="NCBI Taxonomy" id="284039"/>
    <lineage>
        <taxon>Bacteria</taxon>
        <taxon>Bacillati</taxon>
        <taxon>Actinomycetota</taxon>
        <taxon>Actinomycetes</taxon>
        <taxon>Kitasatosporales</taxon>
        <taxon>Streptomycetaceae</taxon>
        <taxon>Streptomyces</taxon>
    </lineage>
</organism>
<evidence type="ECO:0000313" key="1">
    <source>
        <dbReference type="EMBL" id="GHI76422.1"/>
    </source>
</evidence>
<dbReference type="EMBL" id="BNED01000005">
    <property type="protein sequence ID" value="GHI76422.1"/>
    <property type="molecule type" value="Genomic_DNA"/>
</dbReference>
<accession>A0ABQ3T7R4</accession>
<evidence type="ECO:0000313" key="2">
    <source>
        <dbReference type="Proteomes" id="UP000608522"/>
    </source>
</evidence>
<comment type="caution">
    <text evidence="1">The sequence shown here is derived from an EMBL/GenBank/DDBJ whole genome shotgun (WGS) entry which is preliminary data.</text>
</comment>
<sequence length="116" mass="12893">MVEPEYPRLVEDREQYVRYQQDRTVLASIGAHLDPQISQISVRLPRAVAETAVAAWDREELGGIGEESPEEYELRDDAAELAFIGLAISSRGVWDGEEVVVDLDVVQIAAALRASR</sequence>
<name>A0ABQ3T7R4_9ACTN</name>
<proteinExistence type="predicted"/>
<protein>
    <submittedName>
        <fullName evidence="1">Uncharacterized protein</fullName>
    </submittedName>
</protein>